<evidence type="ECO:0000313" key="12">
    <source>
        <dbReference type="Proteomes" id="UP000694620"/>
    </source>
</evidence>
<dbReference type="AlphaFoldDB" id="A0A8C4T1W7"/>
<dbReference type="PROSITE" id="PS00518">
    <property type="entry name" value="ZF_RING_1"/>
    <property type="match status" value="1"/>
</dbReference>
<dbReference type="Pfam" id="PF00643">
    <property type="entry name" value="zf-B_box"/>
    <property type="match status" value="1"/>
</dbReference>
<dbReference type="PROSITE" id="PS50089">
    <property type="entry name" value="ZF_RING_2"/>
    <property type="match status" value="1"/>
</dbReference>
<dbReference type="SMART" id="SM00449">
    <property type="entry name" value="SPRY"/>
    <property type="match status" value="1"/>
</dbReference>
<dbReference type="Pfam" id="PF15227">
    <property type="entry name" value="zf-C3HC4_4"/>
    <property type="match status" value="1"/>
</dbReference>
<dbReference type="InterPro" id="IPR001870">
    <property type="entry name" value="B30.2/SPRY"/>
</dbReference>
<evidence type="ECO:0000259" key="10">
    <source>
        <dbReference type="PROSITE" id="PS50188"/>
    </source>
</evidence>
<evidence type="ECO:0000256" key="7">
    <source>
        <dbReference type="SAM" id="Coils"/>
    </source>
</evidence>
<dbReference type="PANTHER" id="PTHR25465:SF14">
    <property type="entry name" value="E3 UBIQUITIN-PROTEIN LIGASE TRIM65"/>
    <property type="match status" value="1"/>
</dbReference>
<sequence>MAEAGLLVLQDQFICSVCLDTMKDPASVPCGHNFCMKCITNYWDRTGESGCPQCREIFTPRPVLRKNTLLSEVVEQFKTTGFGLPCSENYPVESECDFCTEKKSRAVKSCLTCLVSFCETHIQPHYEKALLKNHKLVDPAVNLQQKLCTKHEKPMDLFCRDDQTCICYVCFATEHRSHEATTPETEREEKQNDVDEKLLEVREGILERSLKMQEMKESLGSIKMSADQEAQEVENSFANLIHCIEETCSNVMDRIRELEKMEIAKTEEVMEQLEREIEELKRRDAELTRLSETNDHIHFLQTFPSISVLTENEDSLQVTVTKDFCTEDLRKQVSQLTENLFKISQWNFSKITKTTPVYVMVPPEPQKREDFLKYSCSLTLDPRTANRHLHLFSGNRKATWKSRTLMHLHHPERFDCYSQVLCREGFFNTRCYWEVEWSRTVTIAVSYKSIRRKGKEDECRLGYNDKSWGLSCSSTFYRALHSNRECRISAPRCSRIGVYLDYISGCLSFYSISETMTLLHKFQTSFTEPVYPGFRVHKGSLRRHKDGCIPAVFPDKIIYTVGLRRC</sequence>
<dbReference type="PROSITE" id="PS50119">
    <property type="entry name" value="ZF_BBOX"/>
    <property type="match status" value="1"/>
</dbReference>
<dbReference type="PANTHER" id="PTHR25465">
    <property type="entry name" value="B-BOX DOMAIN CONTAINING"/>
    <property type="match status" value="1"/>
</dbReference>
<evidence type="ECO:0000256" key="6">
    <source>
        <dbReference type="PROSITE-ProRule" id="PRU00024"/>
    </source>
</evidence>
<dbReference type="GO" id="GO:0005737">
    <property type="term" value="C:cytoplasm"/>
    <property type="evidence" value="ECO:0007669"/>
    <property type="project" value="UniProtKB-ARBA"/>
</dbReference>
<evidence type="ECO:0000259" key="8">
    <source>
        <dbReference type="PROSITE" id="PS50089"/>
    </source>
</evidence>
<organism evidence="11 12">
    <name type="scientific">Erpetoichthys calabaricus</name>
    <name type="common">Rope fish</name>
    <name type="synonym">Calamoichthys calabaricus</name>
    <dbReference type="NCBI Taxonomy" id="27687"/>
    <lineage>
        <taxon>Eukaryota</taxon>
        <taxon>Metazoa</taxon>
        <taxon>Chordata</taxon>
        <taxon>Craniata</taxon>
        <taxon>Vertebrata</taxon>
        <taxon>Euteleostomi</taxon>
        <taxon>Actinopterygii</taxon>
        <taxon>Polypteriformes</taxon>
        <taxon>Polypteridae</taxon>
        <taxon>Erpetoichthys</taxon>
    </lineage>
</organism>
<keyword evidence="5" id="KW-0391">Immunity</keyword>
<evidence type="ECO:0000313" key="11">
    <source>
        <dbReference type="Ensembl" id="ENSECRP00000025117.1"/>
    </source>
</evidence>
<dbReference type="PRINTS" id="PR01407">
    <property type="entry name" value="BUTYPHLNCDUF"/>
</dbReference>
<reference evidence="11" key="1">
    <citation type="submission" date="2021-06" db="EMBL/GenBank/DDBJ databases">
        <authorList>
            <consortium name="Wellcome Sanger Institute Data Sharing"/>
        </authorList>
    </citation>
    <scope>NUCLEOTIDE SEQUENCE [LARGE SCALE GENOMIC DNA]</scope>
</reference>
<evidence type="ECO:0000256" key="1">
    <source>
        <dbReference type="ARBA" id="ARBA00022588"/>
    </source>
</evidence>
<dbReference type="Pfam" id="PF25600">
    <property type="entry name" value="TRIM_CC"/>
    <property type="match status" value="1"/>
</dbReference>
<dbReference type="GO" id="GO:0008270">
    <property type="term" value="F:zinc ion binding"/>
    <property type="evidence" value="ECO:0007669"/>
    <property type="project" value="UniProtKB-KW"/>
</dbReference>
<dbReference type="Ensembl" id="ENSECRT00000025657.1">
    <property type="protein sequence ID" value="ENSECRP00000025117.1"/>
    <property type="gene ID" value="ENSECRG00000017007.1"/>
</dbReference>
<dbReference type="Pfam" id="PF00622">
    <property type="entry name" value="SPRY"/>
    <property type="match status" value="1"/>
</dbReference>
<dbReference type="Gene3D" id="3.30.40.10">
    <property type="entry name" value="Zinc/RING finger domain, C3HC4 (zinc finger)"/>
    <property type="match status" value="1"/>
</dbReference>
<dbReference type="InterPro" id="IPR001841">
    <property type="entry name" value="Znf_RING"/>
</dbReference>
<dbReference type="Gene3D" id="3.30.160.60">
    <property type="entry name" value="Classic Zinc Finger"/>
    <property type="match status" value="1"/>
</dbReference>
<dbReference type="SMART" id="SM00589">
    <property type="entry name" value="PRY"/>
    <property type="match status" value="1"/>
</dbReference>
<protein>
    <submittedName>
        <fullName evidence="11">Tripartite motif-containing protein 16-like</fullName>
    </submittedName>
</protein>
<keyword evidence="7" id="KW-0175">Coiled coil</keyword>
<evidence type="ECO:0000256" key="5">
    <source>
        <dbReference type="ARBA" id="ARBA00022859"/>
    </source>
</evidence>
<dbReference type="SMART" id="SM00184">
    <property type="entry name" value="RING"/>
    <property type="match status" value="1"/>
</dbReference>
<dbReference type="PROSITE" id="PS50188">
    <property type="entry name" value="B302_SPRY"/>
    <property type="match status" value="1"/>
</dbReference>
<dbReference type="Proteomes" id="UP000694620">
    <property type="component" value="Chromosome 12"/>
</dbReference>
<evidence type="ECO:0000256" key="4">
    <source>
        <dbReference type="ARBA" id="ARBA00022833"/>
    </source>
</evidence>
<feature type="domain" description="B30.2/SPRY" evidence="10">
    <location>
        <begin position="358"/>
        <end position="551"/>
    </location>
</feature>
<dbReference type="InterPro" id="IPR013083">
    <property type="entry name" value="Znf_RING/FYVE/PHD"/>
</dbReference>
<accession>A0A8C4T1W7</accession>
<keyword evidence="4" id="KW-0862">Zinc</keyword>
<keyword evidence="3 6" id="KW-0863">Zinc-finger</keyword>
<dbReference type="GeneTree" id="ENSGT01150000286950"/>
<name>A0A8C4T1W7_ERPCA</name>
<dbReference type="InterPro" id="IPR017907">
    <property type="entry name" value="Znf_RING_CS"/>
</dbReference>
<keyword evidence="1" id="KW-0399">Innate immunity</keyword>
<dbReference type="InterPro" id="IPR043136">
    <property type="entry name" value="B30.2/SPRY_sf"/>
</dbReference>
<keyword evidence="2" id="KW-0479">Metal-binding</keyword>
<dbReference type="InterPro" id="IPR013320">
    <property type="entry name" value="ConA-like_dom_sf"/>
</dbReference>
<dbReference type="SMART" id="SM00336">
    <property type="entry name" value="BBOX"/>
    <property type="match status" value="1"/>
</dbReference>
<dbReference type="InterPro" id="IPR003879">
    <property type="entry name" value="Butyrophylin_SPRY"/>
</dbReference>
<evidence type="ECO:0000256" key="2">
    <source>
        <dbReference type="ARBA" id="ARBA00022723"/>
    </source>
</evidence>
<dbReference type="InterPro" id="IPR003877">
    <property type="entry name" value="SPRY_dom"/>
</dbReference>
<feature type="coiled-coil region" evidence="7">
    <location>
        <begin position="256"/>
        <end position="293"/>
    </location>
</feature>
<dbReference type="InterPro" id="IPR051051">
    <property type="entry name" value="E3_ubiq-ligase_TRIM/RNF"/>
</dbReference>
<dbReference type="Gene3D" id="4.10.830.40">
    <property type="match status" value="1"/>
</dbReference>
<dbReference type="InterPro" id="IPR058030">
    <property type="entry name" value="TRIM8/14/16/25/29/45/65_CC"/>
</dbReference>
<evidence type="ECO:0000259" key="9">
    <source>
        <dbReference type="PROSITE" id="PS50119"/>
    </source>
</evidence>
<proteinExistence type="predicted"/>
<dbReference type="CDD" id="cd16040">
    <property type="entry name" value="SPRY_PRY_SNTX"/>
    <property type="match status" value="1"/>
</dbReference>
<dbReference type="SUPFAM" id="SSF57845">
    <property type="entry name" value="B-box zinc-binding domain"/>
    <property type="match status" value="1"/>
</dbReference>
<reference evidence="11" key="2">
    <citation type="submission" date="2025-08" db="UniProtKB">
        <authorList>
            <consortium name="Ensembl"/>
        </authorList>
    </citation>
    <scope>IDENTIFICATION</scope>
</reference>
<dbReference type="InterPro" id="IPR006574">
    <property type="entry name" value="PRY"/>
</dbReference>
<dbReference type="Gene3D" id="2.60.120.920">
    <property type="match status" value="1"/>
</dbReference>
<dbReference type="CDD" id="cd19769">
    <property type="entry name" value="Bbox2_TRIM16-like"/>
    <property type="match status" value="1"/>
</dbReference>
<dbReference type="SUPFAM" id="SSF57850">
    <property type="entry name" value="RING/U-box"/>
    <property type="match status" value="1"/>
</dbReference>
<reference evidence="11" key="3">
    <citation type="submission" date="2025-09" db="UniProtKB">
        <authorList>
            <consortium name="Ensembl"/>
        </authorList>
    </citation>
    <scope>IDENTIFICATION</scope>
</reference>
<dbReference type="InterPro" id="IPR000315">
    <property type="entry name" value="Znf_B-box"/>
</dbReference>
<keyword evidence="12" id="KW-1185">Reference proteome</keyword>
<evidence type="ECO:0000256" key="3">
    <source>
        <dbReference type="ARBA" id="ARBA00022771"/>
    </source>
</evidence>
<dbReference type="GO" id="GO:0045087">
    <property type="term" value="P:innate immune response"/>
    <property type="evidence" value="ECO:0007669"/>
    <property type="project" value="UniProtKB-KW"/>
</dbReference>
<feature type="domain" description="B box-type" evidence="9">
    <location>
        <begin position="143"/>
        <end position="183"/>
    </location>
</feature>
<gene>
    <name evidence="11" type="primary">LOC114661988</name>
</gene>
<feature type="domain" description="RING-type" evidence="8">
    <location>
        <begin position="15"/>
        <end position="55"/>
    </location>
</feature>
<dbReference type="SUPFAM" id="SSF49899">
    <property type="entry name" value="Concanavalin A-like lectins/glucanases"/>
    <property type="match status" value="1"/>
</dbReference>
<dbReference type="Pfam" id="PF13765">
    <property type="entry name" value="PRY"/>
    <property type="match status" value="1"/>
</dbReference>